<dbReference type="InterPro" id="IPR058594">
    <property type="entry name" value="PB1-like_dom_pln"/>
</dbReference>
<feature type="domain" description="Transposase MuDR plant" evidence="5">
    <location>
        <begin position="412"/>
        <end position="468"/>
    </location>
</feature>
<sequence length="1049" mass="119008">MEGPPMTFVFHHGGLFRTGEDGDMVYEPDNTEVLMGVEGDTLDVFFVRGYYKELGYIEAGNCWWKVPGVPIPSGLKKLENDADLIAMCKDCRRNHHLINLYFEDCISQPCVVDNRGEGVPLLEAGTSKEKKLSSQAKMHHSQPVKTPTMNHPQPRKATYEPTKAASQPSRPKAQPSKPNPQPMKPSSQPSKPNKAFSQPTKATHQASKTTSQPIRTPLQSTKLHPQQAKSNSQGKKVPHHSKTSSQPAKTPESNKKKGNSSACRVTRSGRIVREGPIQDEDSDSHGSYESTEDELYKPAKVVGDSLYSSESDSDCGKGSERKQKQAEAKEKHRPPKSRLADKEIDTDDSSYEGFEDEESSESDVDEDDDDLGSLSDPDSWHSEDSGKELESDEETPPVYPQYNAKTKFGNLKFEVSMTFKSKAEFIQATRDYTIQRGRNILFTKNDRVRVRAVCKSDDCPWVVYCACNSKDLSWQIKTLVDNHTCPRKRKNRAATQTWTLSKLVPKLRKHPTMKHREVYDWFVRKCNVYLNSTCITRALKAARKIVEGDEIAQYGLVWDYANELLTSNPGSRVQVGVIPMPESSPLFDRFYVCLDACKRGFKAGCRPLIGLDGAFLKTLHGGQILTACRQDANNHIFVIAYAIVSVENKDNWQWFLELLHSDLGDYREHKWCFISDMQKGLIPAVQEVFPRVHHRFCVWHLWRNFSKQWGSCELKDLVWECARSRTTSEFDRNMKRVKLINEKAWQYLDKWPKEAWTKAHFSEVLKVDNICNNACESFNAKIKHDRSKPILTLAEEVRRIIMKSMVDNRKKLQNYQDDKRPEEYCHEWLKMEAYKRTYCFNVNPVKGQDLWEKTPHPSPIPPPVKPKPGRPTKKRRRDKEEQPSWTQQERVHKEKKRGCAKKKAVDAEEHARQMQLQLAVVTPAPQGSEPQVNPSPTDTDIGTQAEAPMPSLPSPTQADSDSDSSDSECIPPTQEPLKDQLIGRPAKLQVIKRKARSISSPKHIATGSVAVSAETIKGTSSGTAKRLEKFMTFVPTPGFKAPRKNDDKV</sequence>
<dbReference type="PANTHER" id="PTHR31973:SF187">
    <property type="entry name" value="MUTATOR TRANSPOSASE MUDRA PROTEIN"/>
    <property type="match status" value="1"/>
</dbReference>
<feature type="domain" description="MULE transposase" evidence="6">
    <location>
        <begin position="609"/>
        <end position="704"/>
    </location>
</feature>
<evidence type="ECO:0000259" key="5">
    <source>
        <dbReference type="Pfam" id="PF03108"/>
    </source>
</evidence>
<organism evidence="8 9">
    <name type="scientific">Arachis duranensis</name>
    <name type="common">Wild peanut</name>
    <dbReference type="NCBI Taxonomy" id="130453"/>
    <lineage>
        <taxon>Eukaryota</taxon>
        <taxon>Viridiplantae</taxon>
        <taxon>Streptophyta</taxon>
        <taxon>Embryophyta</taxon>
        <taxon>Tracheophyta</taxon>
        <taxon>Spermatophyta</taxon>
        <taxon>Magnoliopsida</taxon>
        <taxon>eudicotyledons</taxon>
        <taxon>Gunneridae</taxon>
        <taxon>Pentapetalae</taxon>
        <taxon>rosids</taxon>
        <taxon>fabids</taxon>
        <taxon>Fabales</taxon>
        <taxon>Fabaceae</taxon>
        <taxon>Papilionoideae</taxon>
        <taxon>50 kb inversion clade</taxon>
        <taxon>dalbergioids sensu lato</taxon>
        <taxon>Dalbergieae</taxon>
        <taxon>Pterocarpus clade</taxon>
        <taxon>Arachis</taxon>
    </lineage>
</organism>
<feature type="compositionally biased region" description="Basic residues" evidence="4">
    <location>
        <begin position="893"/>
        <end position="902"/>
    </location>
</feature>
<dbReference type="Pfam" id="PF03108">
    <property type="entry name" value="DBD_Tnp_Mut"/>
    <property type="match status" value="1"/>
</dbReference>
<feature type="compositionally biased region" description="Acidic residues" evidence="4">
    <location>
        <begin position="344"/>
        <end position="371"/>
    </location>
</feature>
<dbReference type="KEGG" id="adu:127746624"/>
<dbReference type="InterPro" id="IPR018289">
    <property type="entry name" value="MULE_transposase_dom"/>
</dbReference>
<keyword evidence="8" id="KW-1185">Reference proteome</keyword>
<accession>A0A9C6TW31</accession>
<dbReference type="Pfam" id="PF10551">
    <property type="entry name" value="MULE"/>
    <property type="match status" value="1"/>
</dbReference>
<feature type="compositionally biased region" description="Basic residues" evidence="4">
    <location>
        <begin position="867"/>
        <end position="877"/>
    </location>
</feature>
<feature type="compositionally biased region" description="Polar residues" evidence="4">
    <location>
        <begin position="928"/>
        <end position="942"/>
    </location>
</feature>
<evidence type="ECO:0000256" key="1">
    <source>
        <dbReference type="ARBA" id="ARBA00022578"/>
    </source>
</evidence>
<keyword evidence="2" id="KW-0238">DNA-binding</keyword>
<dbReference type="GO" id="GO:0004803">
    <property type="term" value="F:transposase activity"/>
    <property type="evidence" value="ECO:0007669"/>
    <property type="project" value="InterPro"/>
</dbReference>
<evidence type="ECO:0000313" key="8">
    <source>
        <dbReference type="Proteomes" id="UP000515211"/>
    </source>
</evidence>
<dbReference type="GeneID" id="127746624"/>
<evidence type="ECO:0000313" key="9">
    <source>
        <dbReference type="RefSeq" id="XP_052116468.1"/>
    </source>
</evidence>
<feature type="compositionally biased region" description="Pro residues" evidence="4">
    <location>
        <begin position="856"/>
        <end position="866"/>
    </location>
</feature>
<dbReference type="PANTHER" id="PTHR31973">
    <property type="entry name" value="POLYPROTEIN, PUTATIVE-RELATED"/>
    <property type="match status" value="1"/>
</dbReference>
<evidence type="ECO:0000256" key="4">
    <source>
        <dbReference type="SAM" id="MobiDB-lite"/>
    </source>
</evidence>
<feature type="compositionally biased region" description="Basic and acidic residues" evidence="4">
    <location>
        <begin position="378"/>
        <end position="389"/>
    </location>
</feature>
<dbReference type="PROSITE" id="PS01007">
    <property type="entry name" value="TRANSPOSASE_MUTATOR"/>
    <property type="match status" value="1"/>
</dbReference>
<dbReference type="InterPro" id="IPR001207">
    <property type="entry name" value="Transposase_mutator"/>
</dbReference>
<feature type="domain" description="PB1-like" evidence="7">
    <location>
        <begin position="5"/>
        <end position="103"/>
    </location>
</feature>
<reference evidence="9" key="2">
    <citation type="submission" date="2025-08" db="UniProtKB">
        <authorList>
            <consortium name="RefSeq"/>
        </authorList>
    </citation>
    <scope>IDENTIFICATION</scope>
    <source>
        <tissue evidence="9">Whole plant</tissue>
    </source>
</reference>
<feature type="region of interest" description="Disordered" evidence="4">
    <location>
        <begin position="850"/>
        <end position="984"/>
    </location>
</feature>
<dbReference type="AlphaFoldDB" id="A0A9C6TW31"/>
<name>A0A9C6TW31_ARADU</name>
<feature type="region of interest" description="Disordered" evidence="4">
    <location>
        <begin position="122"/>
        <end position="403"/>
    </location>
</feature>
<feature type="compositionally biased region" description="Low complexity" evidence="4">
    <location>
        <begin position="184"/>
        <end position="194"/>
    </location>
</feature>
<evidence type="ECO:0000256" key="2">
    <source>
        <dbReference type="ARBA" id="ARBA00023125"/>
    </source>
</evidence>
<reference evidence="8" key="1">
    <citation type="journal article" date="2016" name="Nat. Genet.">
        <title>The genome sequences of Arachis duranensis and Arachis ipaensis, the diploid ancestors of cultivated peanut.</title>
        <authorList>
            <person name="Bertioli D.J."/>
            <person name="Cannon S.B."/>
            <person name="Froenicke L."/>
            <person name="Huang G."/>
            <person name="Farmer A.D."/>
            <person name="Cannon E.K."/>
            <person name="Liu X."/>
            <person name="Gao D."/>
            <person name="Clevenger J."/>
            <person name="Dash S."/>
            <person name="Ren L."/>
            <person name="Moretzsohn M.C."/>
            <person name="Shirasawa K."/>
            <person name="Huang W."/>
            <person name="Vidigal B."/>
            <person name="Abernathy B."/>
            <person name="Chu Y."/>
            <person name="Niederhuth C.E."/>
            <person name="Umale P."/>
            <person name="Araujo A.C."/>
            <person name="Kozik A."/>
            <person name="Kim K.D."/>
            <person name="Burow M.D."/>
            <person name="Varshney R.K."/>
            <person name="Wang X."/>
            <person name="Zhang X."/>
            <person name="Barkley N."/>
            <person name="Guimaraes P.M."/>
            <person name="Isobe S."/>
            <person name="Guo B."/>
            <person name="Liao B."/>
            <person name="Stalker H.T."/>
            <person name="Schmitz R.J."/>
            <person name="Scheffler B.E."/>
            <person name="Leal-Bertioli S.C."/>
            <person name="Xun X."/>
            <person name="Jackson S.A."/>
            <person name="Michelmore R."/>
            <person name="Ozias-Akins P."/>
        </authorList>
    </citation>
    <scope>NUCLEOTIDE SEQUENCE [LARGE SCALE GENOMIC DNA]</scope>
    <source>
        <strain evidence="8">cv. V14167</strain>
    </source>
</reference>
<dbReference type="GO" id="GO:0006313">
    <property type="term" value="P:DNA transposition"/>
    <property type="evidence" value="ECO:0007669"/>
    <property type="project" value="InterPro"/>
</dbReference>
<evidence type="ECO:0000259" key="6">
    <source>
        <dbReference type="Pfam" id="PF10551"/>
    </source>
</evidence>
<gene>
    <name evidence="9" type="primary">LOC127746624</name>
</gene>
<dbReference type="Pfam" id="PF26130">
    <property type="entry name" value="PB1-like"/>
    <property type="match status" value="1"/>
</dbReference>
<feature type="compositionally biased region" description="Polar residues" evidence="4">
    <location>
        <begin position="195"/>
        <end position="234"/>
    </location>
</feature>
<keyword evidence="3" id="KW-0233">DNA recombination</keyword>
<evidence type="ECO:0000256" key="3">
    <source>
        <dbReference type="ARBA" id="ARBA00023172"/>
    </source>
</evidence>
<feature type="compositionally biased region" description="Basic and acidic residues" evidence="4">
    <location>
        <begin position="314"/>
        <end position="330"/>
    </location>
</feature>
<protein>
    <submittedName>
        <fullName evidence="9">Uncharacterized protein LOC127746624</fullName>
    </submittedName>
</protein>
<keyword evidence="1" id="KW-0815">Transposition</keyword>
<dbReference type="InterPro" id="IPR004332">
    <property type="entry name" value="Transposase_MuDR"/>
</dbReference>
<proteinExistence type="predicted"/>
<dbReference type="Proteomes" id="UP000515211">
    <property type="component" value="Chromosome 4"/>
</dbReference>
<feature type="compositionally biased region" description="Basic and acidic residues" evidence="4">
    <location>
        <begin position="903"/>
        <end position="912"/>
    </location>
</feature>
<evidence type="ECO:0000259" key="7">
    <source>
        <dbReference type="Pfam" id="PF26130"/>
    </source>
</evidence>
<dbReference type="RefSeq" id="XP_052116468.1">
    <property type="nucleotide sequence ID" value="XM_052260508.1"/>
</dbReference>
<dbReference type="GO" id="GO:0003677">
    <property type="term" value="F:DNA binding"/>
    <property type="evidence" value="ECO:0007669"/>
    <property type="project" value="UniProtKB-KW"/>
</dbReference>